<feature type="compositionally biased region" description="Polar residues" evidence="1">
    <location>
        <begin position="161"/>
        <end position="171"/>
    </location>
</feature>
<evidence type="ECO:0000256" key="1">
    <source>
        <dbReference type="SAM" id="MobiDB-lite"/>
    </source>
</evidence>
<dbReference type="Pfam" id="PF06751">
    <property type="entry name" value="EutB"/>
    <property type="match status" value="1"/>
</dbReference>
<dbReference type="InterPro" id="IPR044939">
    <property type="entry name" value="EutB_dom_2_sf"/>
</dbReference>
<keyword evidence="3" id="KW-1185">Reference proteome</keyword>
<dbReference type="InterPro" id="IPR044941">
    <property type="entry name" value="EutB_N_sf"/>
</dbReference>
<dbReference type="Gene3D" id="2.30.170.30">
    <property type="entry name" value="ethanolamine ammonia-lyase heavy chain domain like"/>
    <property type="match status" value="1"/>
</dbReference>
<dbReference type="PANTHER" id="PTHR39329">
    <property type="entry name" value="ETHANOLAMINE AMMONIA-LYASE HEAVY CHAIN"/>
    <property type="match status" value="1"/>
</dbReference>
<organism evidence="2 3">
    <name type="scientific">Vreelandella olivaria</name>
    <dbReference type="NCBI Taxonomy" id="390919"/>
    <lineage>
        <taxon>Bacteria</taxon>
        <taxon>Pseudomonadati</taxon>
        <taxon>Pseudomonadota</taxon>
        <taxon>Gammaproteobacteria</taxon>
        <taxon>Oceanospirillales</taxon>
        <taxon>Halomonadaceae</taxon>
        <taxon>Vreelandella</taxon>
    </lineage>
</organism>
<reference evidence="3" key="1">
    <citation type="journal article" date="2019" name="Microbiol. Resour. Announc.">
        <title>Complete Genome Sequence of Halomonas olivaria, a Moderately Halophilic Bacterium Isolated from Olive Processing Effluents, Obtained by Nanopore Sequencing.</title>
        <authorList>
            <person name="Nagata S."/>
            <person name="Ii K.M."/>
            <person name="Tsukimi T."/>
            <person name="Miura M.C."/>
            <person name="Galipon J."/>
            <person name="Arakawa K."/>
        </authorList>
    </citation>
    <scope>NUCLEOTIDE SEQUENCE [LARGE SCALE GENOMIC DNA]</scope>
    <source>
        <strain evidence="3">TYRC17</strain>
    </source>
</reference>
<sequence>MTQTYHTTVGSRRYRFASLAELMAKATPPRSGDRLAGVMAESAEERVVAQMVLAELPLTTFLNEALIPYEEDEITRLIMDEHDAAAFAPISHLTVGDFRNWLLSDHATSEVLTEVKAGITPEMAAAVSKLMRNQDLILVAKSAGSPRHFVTPSACRGGSRPGSSLITPPTT</sequence>
<evidence type="ECO:0008006" key="4">
    <source>
        <dbReference type="Google" id="ProtNLM"/>
    </source>
</evidence>
<proteinExistence type="predicted"/>
<accession>A0ABM7GDD2</accession>
<dbReference type="Proteomes" id="UP000289555">
    <property type="component" value="Chromosome"/>
</dbReference>
<evidence type="ECO:0000313" key="2">
    <source>
        <dbReference type="EMBL" id="BBI48469.1"/>
    </source>
</evidence>
<gene>
    <name evidence="2" type="ORF">HORIV_08900</name>
</gene>
<dbReference type="InterPro" id="IPR010628">
    <property type="entry name" value="EutB"/>
</dbReference>
<name>A0ABM7GDD2_9GAMM</name>
<protein>
    <recommendedName>
        <fullName evidence="4">Ethanolamine ammonia lyase large subunit</fullName>
    </recommendedName>
</protein>
<dbReference type="EMBL" id="AP019416">
    <property type="protein sequence ID" value="BBI48469.1"/>
    <property type="molecule type" value="Genomic_DNA"/>
</dbReference>
<evidence type="ECO:0000313" key="3">
    <source>
        <dbReference type="Proteomes" id="UP000289555"/>
    </source>
</evidence>
<dbReference type="Gene3D" id="1.10.220.70">
    <property type="entry name" value="lyase"/>
    <property type="match status" value="1"/>
</dbReference>
<feature type="region of interest" description="Disordered" evidence="1">
    <location>
        <begin position="152"/>
        <end position="171"/>
    </location>
</feature>
<dbReference type="PANTHER" id="PTHR39329:SF1">
    <property type="entry name" value="ETHANOLAMINE AMMONIA-LYASE LARGE SUBUNIT"/>
    <property type="match status" value="1"/>
</dbReference>